<comment type="caution">
    <text evidence="1">The sequence shown here is derived from an EMBL/GenBank/DDBJ whole genome shotgun (WGS) entry which is preliminary data.</text>
</comment>
<sequence>MALTSPCSLILPSSLVSGKLSHQKLLFGQGMPQASDATRTPCIMASRRDSYGHEYDGKLVDQNMIVLRMRIREIEMKEMKIEAPSDWMEWEKQYFANYDSDICEAIGLLQMQLMNTRPCVVLGMLALLMITTPMSMSLSVFHLVELANGVTALGIHV</sequence>
<keyword evidence="2" id="KW-1185">Reference proteome</keyword>
<dbReference type="Proteomes" id="UP000828941">
    <property type="component" value="Chromosome 11"/>
</dbReference>
<gene>
    <name evidence="1" type="ORF">L6164_026773</name>
</gene>
<protein>
    <submittedName>
        <fullName evidence="1">Uncharacterized protein</fullName>
    </submittedName>
</protein>
<name>A0ACB9LS26_BAUVA</name>
<accession>A0ACB9LS26</accession>
<evidence type="ECO:0000313" key="1">
    <source>
        <dbReference type="EMBL" id="KAI4313823.1"/>
    </source>
</evidence>
<reference evidence="1 2" key="1">
    <citation type="journal article" date="2022" name="DNA Res.">
        <title>Chromosomal-level genome assembly of the orchid tree Bauhinia variegata (Leguminosae; Cercidoideae) supports the allotetraploid origin hypothesis of Bauhinia.</title>
        <authorList>
            <person name="Zhong Y."/>
            <person name="Chen Y."/>
            <person name="Zheng D."/>
            <person name="Pang J."/>
            <person name="Liu Y."/>
            <person name="Luo S."/>
            <person name="Meng S."/>
            <person name="Qian L."/>
            <person name="Wei D."/>
            <person name="Dai S."/>
            <person name="Zhou R."/>
        </authorList>
    </citation>
    <scope>NUCLEOTIDE SEQUENCE [LARGE SCALE GENOMIC DNA]</scope>
    <source>
        <strain evidence="1">BV-YZ2020</strain>
    </source>
</reference>
<evidence type="ECO:0000313" key="2">
    <source>
        <dbReference type="Proteomes" id="UP000828941"/>
    </source>
</evidence>
<dbReference type="EMBL" id="CM039436">
    <property type="protein sequence ID" value="KAI4313823.1"/>
    <property type="molecule type" value="Genomic_DNA"/>
</dbReference>
<proteinExistence type="predicted"/>
<organism evidence="1 2">
    <name type="scientific">Bauhinia variegata</name>
    <name type="common">Purple orchid tree</name>
    <name type="synonym">Phanera variegata</name>
    <dbReference type="NCBI Taxonomy" id="167791"/>
    <lineage>
        <taxon>Eukaryota</taxon>
        <taxon>Viridiplantae</taxon>
        <taxon>Streptophyta</taxon>
        <taxon>Embryophyta</taxon>
        <taxon>Tracheophyta</taxon>
        <taxon>Spermatophyta</taxon>
        <taxon>Magnoliopsida</taxon>
        <taxon>eudicotyledons</taxon>
        <taxon>Gunneridae</taxon>
        <taxon>Pentapetalae</taxon>
        <taxon>rosids</taxon>
        <taxon>fabids</taxon>
        <taxon>Fabales</taxon>
        <taxon>Fabaceae</taxon>
        <taxon>Cercidoideae</taxon>
        <taxon>Cercideae</taxon>
        <taxon>Bauhiniinae</taxon>
        <taxon>Bauhinia</taxon>
    </lineage>
</organism>